<accession>A0A2N3PZW3</accession>
<feature type="binding site" evidence="2">
    <location>
        <begin position="23"/>
        <end position="26"/>
    </location>
    <ligand>
        <name>substrate</name>
    </ligand>
</feature>
<keyword evidence="2" id="KW-0479">Metal-binding</keyword>
<dbReference type="GO" id="GO:0005829">
    <property type="term" value="C:cytosol"/>
    <property type="evidence" value="ECO:0007669"/>
    <property type="project" value="TreeGrafter"/>
</dbReference>
<dbReference type="InterPro" id="IPR018520">
    <property type="entry name" value="UPP_synth-like_CS"/>
</dbReference>
<dbReference type="RefSeq" id="WP_101249481.1">
    <property type="nucleotide sequence ID" value="NZ_PIUM01000003.1"/>
</dbReference>
<feature type="active site" evidence="2">
    <location>
        <position position="22"/>
    </location>
</feature>
<dbReference type="Proteomes" id="UP000233293">
    <property type="component" value="Unassembled WGS sequence"/>
</dbReference>
<dbReference type="OrthoDB" id="4191603at2"/>
<evidence type="ECO:0000256" key="1">
    <source>
        <dbReference type="ARBA" id="ARBA00022679"/>
    </source>
</evidence>
<comment type="similarity">
    <text evidence="2">Belongs to the UPP synthase family.</text>
</comment>
<protein>
    <recommendedName>
        <fullName evidence="2">Isoprenyl transferase</fullName>
        <ecNumber evidence="2">2.5.1.-</ecNumber>
    </recommendedName>
</protein>
<comment type="subunit">
    <text evidence="2">Homodimer.</text>
</comment>
<reference evidence="4" key="1">
    <citation type="submission" date="2017-12" db="EMBL/GenBank/DDBJ databases">
        <title>Draft genome sequence of Telmatospirillum siberiense 26-4b1T, an acidotolerant peatland alphaproteobacterium potentially involved in sulfur cycling.</title>
        <authorList>
            <person name="Hausmann B."/>
            <person name="Pjevac P."/>
            <person name="Schreck K."/>
            <person name="Herbold C.W."/>
            <person name="Daims H."/>
            <person name="Wagner M."/>
            <person name="Pester M."/>
            <person name="Loy A."/>
        </authorList>
    </citation>
    <scope>NUCLEOTIDE SEQUENCE [LARGE SCALE GENOMIC DNA]</scope>
    <source>
        <strain evidence="4">26-4b1</strain>
    </source>
</reference>
<dbReference type="GO" id="GO:0000287">
    <property type="term" value="F:magnesium ion binding"/>
    <property type="evidence" value="ECO:0007669"/>
    <property type="project" value="UniProtKB-UniRule"/>
</dbReference>
<dbReference type="HAMAP" id="MF_01139">
    <property type="entry name" value="ISPT"/>
    <property type="match status" value="1"/>
</dbReference>
<dbReference type="FunFam" id="3.40.1180.10:FF:000001">
    <property type="entry name" value="(2E,6E)-farnesyl-diphosphate-specific ditrans,polycis-undecaprenyl-diphosphate synthase"/>
    <property type="match status" value="1"/>
</dbReference>
<feature type="binding site" evidence="2">
    <location>
        <begin position="196"/>
        <end position="198"/>
    </location>
    <ligand>
        <name>substrate</name>
    </ligand>
</feature>
<evidence type="ECO:0000313" key="4">
    <source>
        <dbReference type="Proteomes" id="UP000233293"/>
    </source>
</evidence>
<keyword evidence="1 2" id="KW-0808">Transferase</keyword>
<feature type="binding site" evidence="2">
    <location>
        <begin position="67"/>
        <end position="69"/>
    </location>
    <ligand>
        <name>substrate</name>
    </ligand>
</feature>
<dbReference type="EMBL" id="PIUM01000003">
    <property type="protein sequence ID" value="PKU25936.1"/>
    <property type="molecule type" value="Genomic_DNA"/>
</dbReference>
<dbReference type="GO" id="GO:0016094">
    <property type="term" value="P:polyprenol biosynthetic process"/>
    <property type="evidence" value="ECO:0007669"/>
    <property type="project" value="TreeGrafter"/>
</dbReference>
<dbReference type="NCBIfam" id="NF011408">
    <property type="entry name" value="PRK14834.1"/>
    <property type="match status" value="1"/>
</dbReference>
<feature type="binding site" evidence="2">
    <location>
        <position position="73"/>
    </location>
    <ligand>
        <name>substrate</name>
    </ligand>
</feature>
<feature type="binding site" evidence="2">
    <location>
        <position position="22"/>
    </location>
    <ligand>
        <name>Mg(2+)</name>
        <dbReference type="ChEBI" id="CHEBI:18420"/>
    </ligand>
</feature>
<dbReference type="GO" id="GO:0008834">
    <property type="term" value="F:ditrans,polycis-undecaprenyl-diphosphate synthase [(2E,6E)-farnesyl-diphosphate specific] activity"/>
    <property type="evidence" value="ECO:0007669"/>
    <property type="project" value="TreeGrafter"/>
</dbReference>
<sequence>MEALQTQSGSPVPPLHVAIIMDGNGRWAKSRGLPRTAGHRRGAEAVREAVKAAADLGVSYLTLFGFSSENWKRPQGEVSDLMGLLRIYLRSEIKELHASGVRLCVVGERQQFAPDIVRLIEDAEKKTAANTKFTLVLALNYGGRQELVRAARRFAEDVAAGRCDPAELDEQAFAGKLFTAGIPDPDLLIRTSGEKRISNFLLWQSAYAEMVFLDVLWPDFSRTDLEAAMQEYQRRERRYGTVG</sequence>
<dbReference type="PROSITE" id="PS01066">
    <property type="entry name" value="UPP_SYNTHASE"/>
    <property type="match status" value="1"/>
</dbReference>
<feature type="active site" description="Proton acceptor" evidence="2">
    <location>
        <position position="70"/>
    </location>
</feature>
<comment type="function">
    <text evidence="2">Catalyzes the condensation of isopentenyl diphosphate (IPP) with allylic pyrophosphates generating different type of terpenoids.</text>
</comment>
<gene>
    <name evidence="3" type="ORF">CWS72_04305</name>
</gene>
<dbReference type="AlphaFoldDB" id="A0A2N3PZW3"/>
<comment type="cofactor">
    <cofactor evidence="2">
        <name>Mg(2+)</name>
        <dbReference type="ChEBI" id="CHEBI:18420"/>
    </cofactor>
    <text evidence="2">Binds 2 magnesium ions per subunit.</text>
</comment>
<dbReference type="Gene3D" id="3.40.1180.10">
    <property type="entry name" value="Decaprenyl diphosphate synthase-like"/>
    <property type="match status" value="1"/>
</dbReference>
<dbReference type="PANTHER" id="PTHR10291">
    <property type="entry name" value="DEHYDRODOLICHYL DIPHOSPHATE SYNTHASE FAMILY MEMBER"/>
    <property type="match status" value="1"/>
</dbReference>
<feature type="binding site" evidence="2">
    <location>
        <position position="209"/>
    </location>
    <ligand>
        <name>Mg(2+)</name>
        <dbReference type="ChEBI" id="CHEBI:18420"/>
    </ligand>
</feature>
<dbReference type="InterPro" id="IPR036424">
    <property type="entry name" value="UPP_synth-like_sf"/>
</dbReference>
<feature type="binding site" evidence="2">
    <location>
        <position position="35"/>
    </location>
    <ligand>
        <name>substrate</name>
    </ligand>
</feature>
<dbReference type="InterPro" id="IPR001441">
    <property type="entry name" value="UPP_synth-like"/>
</dbReference>
<dbReference type="CDD" id="cd00475">
    <property type="entry name" value="Cis_IPPS"/>
    <property type="match status" value="1"/>
</dbReference>
<feature type="binding site" evidence="2">
    <location>
        <position position="190"/>
    </location>
    <ligand>
        <name>substrate</name>
    </ligand>
</feature>
<evidence type="ECO:0000313" key="3">
    <source>
        <dbReference type="EMBL" id="PKU25936.1"/>
    </source>
</evidence>
<keyword evidence="4" id="KW-1185">Reference proteome</keyword>
<dbReference type="Pfam" id="PF01255">
    <property type="entry name" value="Prenyltransf"/>
    <property type="match status" value="1"/>
</dbReference>
<comment type="caution">
    <text evidence="3">The sequence shown here is derived from an EMBL/GenBank/DDBJ whole genome shotgun (WGS) entry which is preliminary data.</text>
</comment>
<dbReference type="EC" id="2.5.1.-" evidence="2"/>
<evidence type="ECO:0000256" key="2">
    <source>
        <dbReference type="HAMAP-Rule" id="MF_01139"/>
    </source>
</evidence>
<keyword evidence="2" id="KW-0460">Magnesium</keyword>
<organism evidence="3 4">
    <name type="scientific">Telmatospirillum siberiense</name>
    <dbReference type="NCBI Taxonomy" id="382514"/>
    <lineage>
        <taxon>Bacteria</taxon>
        <taxon>Pseudomonadati</taxon>
        <taxon>Pseudomonadota</taxon>
        <taxon>Alphaproteobacteria</taxon>
        <taxon>Rhodospirillales</taxon>
        <taxon>Rhodospirillaceae</taxon>
        <taxon>Telmatospirillum</taxon>
    </lineage>
</organism>
<dbReference type="PANTHER" id="PTHR10291:SF0">
    <property type="entry name" value="DEHYDRODOLICHYL DIPHOSPHATE SYNTHASE 2"/>
    <property type="match status" value="1"/>
</dbReference>
<feature type="binding site" evidence="2">
    <location>
        <position position="39"/>
    </location>
    <ligand>
        <name>substrate</name>
    </ligand>
</feature>
<dbReference type="NCBIfam" id="NF011405">
    <property type="entry name" value="PRK14830.1"/>
    <property type="match status" value="1"/>
</dbReference>
<dbReference type="SUPFAM" id="SSF64005">
    <property type="entry name" value="Undecaprenyl diphosphate synthase"/>
    <property type="match status" value="1"/>
</dbReference>
<name>A0A2N3PZW3_9PROT</name>
<proteinExistence type="inferred from homology"/>
<feature type="binding site" evidence="2">
    <location>
        <position position="27"/>
    </location>
    <ligand>
        <name>substrate</name>
    </ligand>
</feature>
<feature type="binding site" evidence="2">
    <location>
        <position position="71"/>
    </location>
    <ligand>
        <name>substrate</name>
    </ligand>
</feature>
<dbReference type="NCBIfam" id="TIGR00055">
    <property type="entry name" value="uppS"/>
    <property type="match status" value="1"/>
</dbReference>